<name>A0AB39VKN6_9GAMM</name>
<dbReference type="InterPro" id="IPR052718">
    <property type="entry name" value="NmrA-type_oxidoreductase"/>
</dbReference>
<dbReference type="PANTHER" id="PTHR47129:SF1">
    <property type="entry name" value="NMRA-LIKE DOMAIN-CONTAINING PROTEIN"/>
    <property type="match status" value="1"/>
</dbReference>
<dbReference type="CDD" id="cd05269">
    <property type="entry name" value="TMR_SDR_a"/>
    <property type="match status" value="1"/>
</dbReference>
<protein>
    <submittedName>
        <fullName evidence="2">SDR family oxidoreductase</fullName>
        <ecNumber evidence="2">1.6.5.2</ecNumber>
    </submittedName>
</protein>
<organism evidence="2">
    <name type="scientific">Rouxiella sp. WC2420</name>
    <dbReference type="NCBI Taxonomy" id="3234145"/>
    <lineage>
        <taxon>Bacteria</taxon>
        <taxon>Pseudomonadati</taxon>
        <taxon>Pseudomonadota</taxon>
        <taxon>Gammaproteobacteria</taxon>
        <taxon>Enterobacterales</taxon>
        <taxon>Yersiniaceae</taxon>
        <taxon>Rouxiella</taxon>
    </lineage>
</organism>
<dbReference type="AlphaFoldDB" id="A0AB39VKN6"/>
<dbReference type="Gene3D" id="3.90.25.10">
    <property type="entry name" value="UDP-galactose 4-epimerase, domain 1"/>
    <property type="match status" value="1"/>
</dbReference>
<proteinExistence type="predicted"/>
<accession>A0AB39VKN6</accession>
<dbReference type="RefSeq" id="WP_369788195.1">
    <property type="nucleotide sequence ID" value="NZ_CP165628.1"/>
</dbReference>
<dbReference type="Pfam" id="PF05368">
    <property type="entry name" value="NmrA"/>
    <property type="match status" value="1"/>
</dbReference>
<reference evidence="2" key="1">
    <citation type="submission" date="2024-07" db="EMBL/GenBank/DDBJ databases">
        <authorList>
            <person name="Biller S.J."/>
        </authorList>
    </citation>
    <scope>NUCLEOTIDE SEQUENCE</scope>
    <source>
        <strain evidence="2">WC2420</strain>
    </source>
</reference>
<dbReference type="EMBL" id="CP165628">
    <property type="protein sequence ID" value="XDU70727.1"/>
    <property type="molecule type" value="Genomic_DNA"/>
</dbReference>
<sequence length="293" mass="31445">MIIITGASGQLGREIARQLVNKIPENQVVAGTRDVQKMANFAQSGVQLRITDFADPAGLAHAFTGMHQVLLVSVDKLGEEALRLHNNAIGAARSAGVQRVLYTSHMGARADSMFVPAVDHTATEDLLAANGTPFTSLRHGFYAESGLHMIGRAFETGELRVPEDGPVSWTARNDLAEADAIILADPGRFDGMTPPLTAPQAFTMAELANIASEMTQREIKHVTLTDTQWISEKVALGVPAPMAELLLGMFKAARLGDFSVVDPALEKLLGRRPQTMRDILTGVLKPAQASQSD</sequence>
<dbReference type="SUPFAM" id="SSF51735">
    <property type="entry name" value="NAD(P)-binding Rossmann-fold domains"/>
    <property type="match status" value="1"/>
</dbReference>
<evidence type="ECO:0000259" key="1">
    <source>
        <dbReference type="Pfam" id="PF05368"/>
    </source>
</evidence>
<dbReference type="EC" id="1.6.5.2" evidence="2"/>
<dbReference type="PANTHER" id="PTHR47129">
    <property type="entry name" value="QUINONE OXIDOREDUCTASE 2"/>
    <property type="match status" value="1"/>
</dbReference>
<evidence type="ECO:0000313" key="2">
    <source>
        <dbReference type="EMBL" id="XDU70727.1"/>
    </source>
</evidence>
<dbReference type="InterPro" id="IPR008030">
    <property type="entry name" value="NmrA-like"/>
</dbReference>
<feature type="domain" description="NmrA-like" evidence="1">
    <location>
        <begin position="2"/>
        <end position="253"/>
    </location>
</feature>
<dbReference type="InterPro" id="IPR036291">
    <property type="entry name" value="NAD(P)-bd_dom_sf"/>
</dbReference>
<gene>
    <name evidence="2" type="ORF">AB3G37_14200</name>
</gene>
<dbReference type="Gene3D" id="3.40.50.720">
    <property type="entry name" value="NAD(P)-binding Rossmann-like Domain"/>
    <property type="match status" value="1"/>
</dbReference>
<dbReference type="GO" id="GO:0003955">
    <property type="term" value="F:NAD(P)H dehydrogenase (quinone) activity"/>
    <property type="evidence" value="ECO:0007669"/>
    <property type="project" value="UniProtKB-EC"/>
</dbReference>
<keyword evidence="2" id="KW-0560">Oxidoreductase</keyword>